<evidence type="ECO:0000256" key="8">
    <source>
        <dbReference type="ARBA" id="ARBA00023065"/>
    </source>
</evidence>
<dbReference type="Pfam" id="PF00858">
    <property type="entry name" value="ASC"/>
    <property type="match status" value="1"/>
</dbReference>
<keyword evidence="4 12" id="KW-0894">Sodium channel</keyword>
<evidence type="ECO:0000256" key="4">
    <source>
        <dbReference type="ARBA" id="ARBA00022461"/>
    </source>
</evidence>
<evidence type="ECO:0000256" key="9">
    <source>
        <dbReference type="ARBA" id="ARBA00023136"/>
    </source>
</evidence>
<reference evidence="14" key="1">
    <citation type="submission" date="2022-01" db="EMBL/GenBank/DDBJ databases">
        <authorList>
            <person name="King R."/>
        </authorList>
    </citation>
    <scope>NUCLEOTIDE SEQUENCE</scope>
</reference>
<evidence type="ECO:0000256" key="6">
    <source>
        <dbReference type="ARBA" id="ARBA00022989"/>
    </source>
</evidence>
<keyword evidence="15" id="KW-1185">Reference proteome</keyword>
<dbReference type="AlphaFoldDB" id="A0A9N9T0F1"/>
<dbReference type="InterPro" id="IPR001873">
    <property type="entry name" value="ENaC"/>
</dbReference>
<evidence type="ECO:0000256" key="11">
    <source>
        <dbReference type="ARBA" id="ARBA00023303"/>
    </source>
</evidence>
<dbReference type="GO" id="GO:0005886">
    <property type="term" value="C:plasma membrane"/>
    <property type="evidence" value="ECO:0007669"/>
    <property type="project" value="TreeGrafter"/>
</dbReference>
<dbReference type="Gene3D" id="1.10.287.770">
    <property type="entry name" value="YojJ-like"/>
    <property type="match status" value="1"/>
</dbReference>
<evidence type="ECO:0000256" key="1">
    <source>
        <dbReference type="ARBA" id="ARBA00004141"/>
    </source>
</evidence>
<comment type="similarity">
    <text evidence="2 12">Belongs to the amiloride-sensitive sodium channel (TC 1.A.6) family.</text>
</comment>
<evidence type="ECO:0000256" key="12">
    <source>
        <dbReference type="RuleBase" id="RU000679"/>
    </source>
</evidence>
<keyword evidence="9 13" id="KW-0472">Membrane</keyword>
<evidence type="ECO:0000256" key="3">
    <source>
        <dbReference type="ARBA" id="ARBA00022448"/>
    </source>
</evidence>
<feature type="transmembrane region" description="Helical" evidence="13">
    <location>
        <begin position="80"/>
        <end position="102"/>
    </location>
</feature>
<dbReference type="PANTHER" id="PTHR11690:SF288">
    <property type="entry name" value="AMILORIDE-SENSITIVE NA+ CHANNEL-RELATED"/>
    <property type="match status" value="1"/>
</dbReference>
<evidence type="ECO:0000256" key="2">
    <source>
        <dbReference type="ARBA" id="ARBA00007193"/>
    </source>
</evidence>
<evidence type="ECO:0000256" key="7">
    <source>
        <dbReference type="ARBA" id="ARBA00023053"/>
    </source>
</evidence>
<keyword evidence="6 13" id="KW-1133">Transmembrane helix</keyword>
<keyword evidence="7" id="KW-0915">Sodium</keyword>
<dbReference type="EMBL" id="OU898279">
    <property type="protein sequence ID" value="CAG9833089.1"/>
    <property type="molecule type" value="Genomic_DNA"/>
</dbReference>
<dbReference type="Proteomes" id="UP001153709">
    <property type="component" value="Chromosome 4"/>
</dbReference>
<comment type="subcellular location">
    <subcellularLocation>
        <location evidence="1">Membrane</location>
        <topology evidence="1">Multi-pass membrane protein</topology>
    </subcellularLocation>
</comment>
<proteinExistence type="inferred from homology"/>
<evidence type="ECO:0000256" key="13">
    <source>
        <dbReference type="SAM" id="Phobius"/>
    </source>
</evidence>
<evidence type="ECO:0000256" key="5">
    <source>
        <dbReference type="ARBA" id="ARBA00022692"/>
    </source>
</evidence>
<keyword evidence="3 12" id="KW-0813">Transport</keyword>
<evidence type="ECO:0000313" key="14">
    <source>
        <dbReference type="EMBL" id="CAG9833089.1"/>
    </source>
</evidence>
<evidence type="ECO:0000256" key="10">
    <source>
        <dbReference type="ARBA" id="ARBA00023201"/>
    </source>
</evidence>
<dbReference type="GO" id="GO:0015280">
    <property type="term" value="F:ligand-gated sodium channel activity"/>
    <property type="evidence" value="ECO:0007669"/>
    <property type="project" value="TreeGrafter"/>
</dbReference>
<accession>A0A9N9T0F1</accession>
<keyword evidence="8 12" id="KW-0406">Ion transport</keyword>
<organism evidence="14 15">
    <name type="scientific">Diabrotica balteata</name>
    <name type="common">Banded cucumber beetle</name>
    <dbReference type="NCBI Taxonomy" id="107213"/>
    <lineage>
        <taxon>Eukaryota</taxon>
        <taxon>Metazoa</taxon>
        <taxon>Ecdysozoa</taxon>
        <taxon>Arthropoda</taxon>
        <taxon>Hexapoda</taxon>
        <taxon>Insecta</taxon>
        <taxon>Pterygota</taxon>
        <taxon>Neoptera</taxon>
        <taxon>Endopterygota</taxon>
        <taxon>Coleoptera</taxon>
        <taxon>Polyphaga</taxon>
        <taxon>Cucujiformia</taxon>
        <taxon>Chrysomeloidea</taxon>
        <taxon>Chrysomelidae</taxon>
        <taxon>Galerucinae</taxon>
        <taxon>Diabroticina</taxon>
        <taxon>Diabroticites</taxon>
        <taxon>Diabrotica</taxon>
    </lineage>
</organism>
<evidence type="ECO:0000313" key="15">
    <source>
        <dbReference type="Proteomes" id="UP001153709"/>
    </source>
</evidence>
<dbReference type="PANTHER" id="PTHR11690">
    <property type="entry name" value="AMILORIDE-SENSITIVE SODIUM CHANNEL-RELATED"/>
    <property type="match status" value="1"/>
</dbReference>
<name>A0A9N9T0F1_DIABA</name>
<keyword evidence="11 12" id="KW-0407">Ion channel</keyword>
<dbReference type="PRINTS" id="PR01078">
    <property type="entry name" value="AMINACHANNEL"/>
</dbReference>
<keyword evidence="5 12" id="KW-0812">Transmembrane</keyword>
<gene>
    <name evidence="14" type="ORF">DIABBA_LOCUS6514</name>
</gene>
<dbReference type="OrthoDB" id="6021021at2759"/>
<evidence type="ECO:0008006" key="16">
    <source>
        <dbReference type="Google" id="ProtNLM"/>
    </source>
</evidence>
<keyword evidence="10 12" id="KW-0739">Sodium transport</keyword>
<sequence>MDPGSLCLRYVNLKDVKNKKEIIPTVIVRGSSLANPPITALKKHGLKGLDKAAAMNGKHMSSFQIYFKSNQFVTMERNELFGITDFLANFGGLLGLFVGFSLLSLIEIVYFLTLRIFCNVALFGRHNWSGIKE</sequence>
<protein>
    <recommendedName>
        <fullName evidence="16">Pickpocket protein 28</fullName>
    </recommendedName>
</protein>